<dbReference type="InParanoid" id="A0A330L169"/>
<feature type="region of interest" description="Disordered" evidence="1">
    <location>
        <begin position="68"/>
        <end position="90"/>
    </location>
</feature>
<dbReference type="Proteomes" id="UP000248168">
    <property type="component" value="Unassembled WGS sequence"/>
</dbReference>
<accession>A0A330L169</accession>
<dbReference type="EMBL" id="OUNR01000001">
    <property type="protein sequence ID" value="SPP63470.1"/>
    <property type="molecule type" value="Genomic_DNA"/>
</dbReference>
<reference evidence="3" key="1">
    <citation type="submission" date="2018-04" db="EMBL/GenBank/DDBJ databases">
        <authorList>
            <person name="Lucker S."/>
            <person name="Sakoula D."/>
        </authorList>
    </citation>
    <scope>NUCLEOTIDE SEQUENCE [LARGE SCALE GENOMIC DNA]</scope>
</reference>
<organism evidence="2 3">
    <name type="scientific">Nitrospira lenta</name>
    <dbReference type="NCBI Taxonomy" id="1436998"/>
    <lineage>
        <taxon>Bacteria</taxon>
        <taxon>Pseudomonadati</taxon>
        <taxon>Nitrospirota</taxon>
        <taxon>Nitrospiria</taxon>
        <taxon>Nitrospirales</taxon>
        <taxon>Nitrospiraceae</taxon>
        <taxon>Nitrospira</taxon>
    </lineage>
</organism>
<name>A0A330L169_9BACT</name>
<dbReference type="AlphaFoldDB" id="A0A330L169"/>
<dbReference type="RefSeq" id="WP_121987997.1">
    <property type="nucleotide sequence ID" value="NZ_OUNR01000001.1"/>
</dbReference>
<dbReference type="OrthoDB" id="532567at2"/>
<feature type="compositionally biased region" description="Basic residues" evidence="1">
    <location>
        <begin position="76"/>
        <end position="90"/>
    </location>
</feature>
<sequence length="90" mass="9851">MRKASAKSVKDELRAEYDLTKLKGGIRGKYYQRAMAGTNLVLVDPDLAKVFPDAASVNRALRVLRDAAGATAGQPRRARRAPARRKRTAA</sequence>
<protein>
    <submittedName>
        <fullName evidence="2">Uncharacterized protein</fullName>
    </submittedName>
</protein>
<evidence type="ECO:0000313" key="2">
    <source>
        <dbReference type="EMBL" id="SPP63470.1"/>
    </source>
</evidence>
<evidence type="ECO:0000256" key="1">
    <source>
        <dbReference type="SAM" id="MobiDB-lite"/>
    </source>
</evidence>
<evidence type="ECO:0000313" key="3">
    <source>
        <dbReference type="Proteomes" id="UP000248168"/>
    </source>
</evidence>
<proteinExistence type="predicted"/>
<keyword evidence="3" id="KW-1185">Reference proteome</keyword>
<gene>
    <name evidence="2" type="ORF">NITLEN_10556</name>
</gene>